<dbReference type="InterPro" id="IPR046450">
    <property type="entry name" value="PA_dom_sf"/>
</dbReference>
<dbReference type="GO" id="GO:0008235">
    <property type="term" value="F:metalloexopeptidase activity"/>
    <property type="evidence" value="ECO:0007669"/>
    <property type="project" value="InterPro"/>
</dbReference>
<dbReference type="Gene3D" id="3.50.30.30">
    <property type="match status" value="1"/>
</dbReference>
<proteinExistence type="predicted"/>
<dbReference type="Pfam" id="PF04389">
    <property type="entry name" value="Peptidase_M28"/>
    <property type="match status" value="1"/>
</dbReference>
<accession>A0A7Z2S4S5</accession>
<dbReference type="InterPro" id="IPR045175">
    <property type="entry name" value="M28_fam"/>
</dbReference>
<dbReference type="InterPro" id="IPR007484">
    <property type="entry name" value="Peptidase_M28"/>
</dbReference>
<name>A0A7Z2S4S5_9SPHN</name>
<feature type="signal peptide" evidence="1">
    <location>
        <begin position="1"/>
        <end position="25"/>
    </location>
</feature>
<evidence type="ECO:0000259" key="2">
    <source>
        <dbReference type="Pfam" id="PF04389"/>
    </source>
</evidence>
<feature type="chain" id="PRO_5030931210" evidence="1">
    <location>
        <begin position="26"/>
        <end position="536"/>
    </location>
</feature>
<dbReference type="SUPFAM" id="SSF52025">
    <property type="entry name" value="PA domain"/>
    <property type="match status" value="1"/>
</dbReference>
<reference evidence="3 4" key="1">
    <citation type="submission" date="2020-01" db="EMBL/GenBank/DDBJ databases">
        <title>Sphingomonas sp. C33 whole genome sequece.</title>
        <authorList>
            <person name="Park C."/>
        </authorList>
    </citation>
    <scope>NUCLEOTIDE SEQUENCE [LARGE SCALE GENOMIC DNA]</scope>
    <source>
        <strain evidence="3 4">C33</strain>
    </source>
</reference>
<keyword evidence="4" id="KW-1185">Reference proteome</keyword>
<evidence type="ECO:0000313" key="3">
    <source>
        <dbReference type="EMBL" id="QHL90375.1"/>
    </source>
</evidence>
<dbReference type="PANTHER" id="PTHR12147:SF26">
    <property type="entry name" value="PEPTIDASE M28 DOMAIN-CONTAINING PROTEIN"/>
    <property type="match status" value="1"/>
</dbReference>
<organism evidence="3 4">
    <name type="scientific">Sphingomonas changnyeongensis</name>
    <dbReference type="NCBI Taxonomy" id="2698679"/>
    <lineage>
        <taxon>Bacteria</taxon>
        <taxon>Pseudomonadati</taxon>
        <taxon>Pseudomonadota</taxon>
        <taxon>Alphaproteobacteria</taxon>
        <taxon>Sphingomonadales</taxon>
        <taxon>Sphingomonadaceae</taxon>
        <taxon>Sphingomonas</taxon>
    </lineage>
</organism>
<gene>
    <name evidence="3" type="ORF">GVO57_05405</name>
</gene>
<dbReference type="CDD" id="cd04820">
    <property type="entry name" value="PA_M28_1_1"/>
    <property type="match status" value="1"/>
</dbReference>
<dbReference type="PANTHER" id="PTHR12147">
    <property type="entry name" value="METALLOPEPTIDASE M28 FAMILY MEMBER"/>
    <property type="match status" value="1"/>
</dbReference>
<dbReference type="AlphaFoldDB" id="A0A7Z2S4S5"/>
<evidence type="ECO:0000256" key="1">
    <source>
        <dbReference type="SAM" id="SignalP"/>
    </source>
</evidence>
<dbReference type="Gene3D" id="3.40.630.10">
    <property type="entry name" value="Zn peptidases"/>
    <property type="match status" value="1"/>
</dbReference>
<evidence type="ECO:0000313" key="4">
    <source>
        <dbReference type="Proteomes" id="UP000464468"/>
    </source>
</evidence>
<dbReference type="Proteomes" id="UP000464468">
    <property type="component" value="Chromosome"/>
</dbReference>
<dbReference type="EMBL" id="CP047895">
    <property type="protein sequence ID" value="QHL90375.1"/>
    <property type="molecule type" value="Genomic_DNA"/>
</dbReference>
<keyword evidence="3" id="KW-0378">Hydrolase</keyword>
<dbReference type="SUPFAM" id="SSF53187">
    <property type="entry name" value="Zn-dependent exopeptidases"/>
    <property type="match status" value="1"/>
</dbReference>
<sequence length="536" mass="56083">MPIRRLALAMTSAAALMAAFTPASAAEPEFTAERFRSHVDFLASDLLEGRDTGSRGYDIAASYVANQFAGLGLVPAGEGTGAAGWYQNVPFVTALRADAPTLSIGGVSFDAAKQAAIGPSTLAEAQTLTAQAVFVGFGLDAPAAGFDDYRGLDVRGKYVVVLAGSPKGTPSEIGAHLNSMKARFAQDRGARGIITLRTLADQKRYGFDVLAHRAGEKSIGWAQPDGKAFALAPGIEIAATLDTAPAEALFAGARRTLADVLAEADKQGGRPRGFALKPEVSITRRTSLGKLSSTNVIGMIPGSDPALANEYVLLTAHLDHVGTDPARKGDQIFNGAMDNATGVATLIEVARAFVTSGVKPRRPILLAALTAEEKGLLGAEYLAKHPVVPGKVVGVVNFDMPVLLYDFTDVIAFGANHSTLGDAVARAGSALGIALSPDPLPQEGLFTRSDHYKFVREGIPSVFLMTGFGNGGDKQFTSFLSTHYHKVSDSPALPIDWAAGAKFAKINYLIAKEIADAPTAPAWKADSFFKPAGTAR</sequence>
<keyword evidence="1" id="KW-0732">Signal</keyword>
<dbReference type="KEGG" id="schy:GVO57_05405"/>
<protein>
    <submittedName>
        <fullName evidence="3">M20/M25/M40 family metallo-hydrolase</fullName>
    </submittedName>
</protein>
<dbReference type="GO" id="GO:0006508">
    <property type="term" value="P:proteolysis"/>
    <property type="evidence" value="ECO:0007669"/>
    <property type="project" value="InterPro"/>
</dbReference>
<feature type="domain" description="Peptidase M28" evidence="2">
    <location>
        <begin position="295"/>
        <end position="506"/>
    </location>
</feature>
<dbReference type="RefSeq" id="WP_160592303.1">
    <property type="nucleotide sequence ID" value="NZ_CP047895.1"/>
</dbReference>